<evidence type="ECO:0000256" key="3">
    <source>
        <dbReference type="SAM" id="SignalP"/>
    </source>
</evidence>
<protein>
    <submittedName>
        <fullName evidence="5">Linear amide C-N hydrolase</fullName>
    </submittedName>
</protein>
<keyword evidence="2 5" id="KW-0378">Hydrolase</keyword>
<comment type="caution">
    <text evidence="5">The sequence shown here is derived from an EMBL/GenBank/DDBJ whole genome shotgun (WGS) entry which is preliminary data.</text>
</comment>
<keyword evidence="6" id="KW-1185">Reference proteome</keyword>
<feature type="signal peptide" evidence="3">
    <location>
        <begin position="1"/>
        <end position="19"/>
    </location>
</feature>
<evidence type="ECO:0000256" key="2">
    <source>
        <dbReference type="ARBA" id="ARBA00022801"/>
    </source>
</evidence>
<dbReference type="EMBL" id="SIRT01000017">
    <property type="protein sequence ID" value="TBM99392.1"/>
    <property type="molecule type" value="Genomic_DNA"/>
</dbReference>
<dbReference type="RefSeq" id="WP_130965570.1">
    <property type="nucleotide sequence ID" value="NZ_SIRT01000017.1"/>
</dbReference>
<reference evidence="5 6" key="1">
    <citation type="submission" date="2019-02" db="EMBL/GenBank/DDBJ databases">
        <title>Hyunsoonleella sp., isolated from marine sediment.</title>
        <authorList>
            <person name="Liu B.-T."/>
        </authorList>
    </citation>
    <scope>NUCLEOTIDE SEQUENCE [LARGE SCALE GENOMIC DNA]</scope>
    <source>
        <strain evidence="5 6">T58</strain>
    </source>
</reference>
<evidence type="ECO:0000259" key="4">
    <source>
        <dbReference type="Pfam" id="PF02275"/>
    </source>
</evidence>
<proteinExistence type="inferred from homology"/>
<organism evidence="5 6">
    <name type="scientific">Hyunsoonleella flava</name>
    <dbReference type="NCBI Taxonomy" id="2527939"/>
    <lineage>
        <taxon>Bacteria</taxon>
        <taxon>Pseudomonadati</taxon>
        <taxon>Bacteroidota</taxon>
        <taxon>Flavobacteriia</taxon>
        <taxon>Flavobacteriales</taxon>
        <taxon>Flavobacteriaceae</taxon>
    </lineage>
</organism>
<keyword evidence="3" id="KW-0732">Signal</keyword>
<dbReference type="Pfam" id="PF02275">
    <property type="entry name" value="CBAH"/>
    <property type="match status" value="1"/>
</dbReference>
<dbReference type="InterPro" id="IPR029055">
    <property type="entry name" value="Ntn_hydrolases_N"/>
</dbReference>
<dbReference type="Proteomes" id="UP000291142">
    <property type="component" value="Unassembled WGS sequence"/>
</dbReference>
<comment type="similarity">
    <text evidence="1">Belongs to the peptidase C59 family.</text>
</comment>
<gene>
    <name evidence="5" type="ORF">EYD45_15650</name>
</gene>
<accession>A0A4Q9FCU2</accession>
<evidence type="ECO:0000256" key="1">
    <source>
        <dbReference type="ARBA" id="ARBA00006625"/>
    </source>
</evidence>
<evidence type="ECO:0000313" key="6">
    <source>
        <dbReference type="Proteomes" id="UP000291142"/>
    </source>
</evidence>
<dbReference type="AlphaFoldDB" id="A0A4Q9FCU2"/>
<feature type="domain" description="Choloylglycine hydrolase/NAAA C-terminal" evidence="4">
    <location>
        <begin position="20"/>
        <end position="204"/>
    </location>
</feature>
<dbReference type="GO" id="GO:0016787">
    <property type="term" value="F:hydrolase activity"/>
    <property type="evidence" value="ECO:0007669"/>
    <property type="project" value="UniProtKB-KW"/>
</dbReference>
<dbReference type="InterPro" id="IPR029132">
    <property type="entry name" value="CBAH/NAAA_C"/>
</dbReference>
<name>A0A4Q9FCU2_9FLAO</name>
<sequence length="362" mass="41734">MRISVLIIIILFSSIKVSACSAFMCRAKNSVYFAKNFDWQHSHSYIIKNDKNIFKNGYNFKGDNTVSWTSKYGSLTFNQIGKEFPFGGMNEAGLVVKQLWNQDDCEYEVFEHSKTISELEWIQYQLDNYASVDEVLYALKQLTIIPVMAKVHYFIADTSGKSAIIEFINGKTVVIESSDNHQLITNSNYKNSQNYWATHKNNLDKTSGSSLDRYCHLTKSISELNLDDSVDPKALFKTLLPTRTTQTQWSIVYDITAKEIQFLSRNNPNVKTVKLHDFNFENNNSIAAKINSESLNFEAYTFEKNKSLVDTFHENFGIPYIDYEKMNAYQMQPEKALKDDAFENTINIKVNFKVKKTVEKSH</sequence>
<dbReference type="PANTHER" id="PTHR35527:SF2">
    <property type="entry name" value="HYDROLASE"/>
    <property type="match status" value="1"/>
</dbReference>
<dbReference type="SUPFAM" id="SSF56235">
    <property type="entry name" value="N-terminal nucleophile aminohydrolases (Ntn hydrolases)"/>
    <property type="match status" value="1"/>
</dbReference>
<dbReference type="Gene3D" id="3.60.60.10">
    <property type="entry name" value="Penicillin V Acylase, Chain A"/>
    <property type="match status" value="1"/>
</dbReference>
<dbReference type="PANTHER" id="PTHR35527">
    <property type="entry name" value="CHOLOYLGLYCINE HYDROLASE"/>
    <property type="match status" value="1"/>
</dbReference>
<dbReference type="OrthoDB" id="1265391at2"/>
<evidence type="ECO:0000313" key="5">
    <source>
        <dbReference type="EMBL" id="TBM99392.1"/>
    </source>
</evidence>
<dbReference type="InterPro" id="IPR052193">
    <property type="entry name" value="Peptidase_C59"/>
</dbReference>
<feature type="chain" id="PRO_5020325357" evidence="3">
    <location>
        <begin position="20"/>
        <end position="362"/>
    </location>
</feature>